<name>A0AAX6GCL7_IRIPA</name>
<dbReference type="Proteomes" id="UP001140949">
    <property type="component" value="Unassembled WGS sequence"/>
</dbReference>
<organism evidence="2 3">
    <name type="scientific">Iris pallida</name>
    <name type="common">Sweet iris</name>
    <dbReference type="NCBI Taxonomy" id="29817"/>
    <lineage>
        <taxon>Eukaryota</taxon>
        <taxon>Viridiplantae</taxon>
        <taxon>Streptophyta</taxon>
        <taxon>Embryophyta</taxon>
        <taxon>Tracheophyta</taxon>
        <taxon>Spermatophyta</taxon>
        <taxon>Magnoliopsida</taxon>
        <taxon>Liliopsida</taxon>
        <taxon>Asparagales</taxon>
        <taxon>Iridaceae</taxon>
        <taxon>Iridoideae</taxon>
        <taxon>Irideae</taxon>
        <taxon>Iris</taxon>
    </lineage>
</organism>
<dbReference type="AlphaFoldDB" id="A0AAX6GCL7"/>
<sequence length="117" mass="13257">MMGRGFHRLGRSAERRRRAVTSTRRHDWGRHRRQRRRREADGSGAKVRTVVVHHPRPQGLASVVALDARGSLSAGRTKGVTRLRRRWRRSGGGLVARWTGARRRGAGHGEVTVRART</sequence>
<comment type="caution">
    <text evidence="2">The sequence shown here is derived from an EMBL/GenBank/DDBJ whole genome shotgun (WGS) entry which is preliminary data.</text>
</comment>
<reference evidence="2" key="2">
    <citation type="submission" date="2023-04" db="EMBL/GenBank/DDBJ databases">
        <authorList>
            <person name="Bruccoleri R.E."/>
            <person name="Oakeley E.J."/>
            <person name="Faust A.-M."/>
            <person name="Dessus-Babus S."/>
            <person name="Altorfer M."/>
            <person name="Burckhardt D."/>
            <person name="Oertli M."/>
            <person name="Naumann U."/>
            <person name="Petersen F."/>
            <person name="Wong J."/>
        </authorList>
    </citation>
    <scope>NUCLEOTIDE SEQUENCE</scope>
    <source>
        <strain evidence="2">GSM-AAB239-AS_SAM_17_03QT</strain>
        <tissue evidence="2">Leaf</tissue>
    </source>
</reference>
<keyword evidence="3" id="KW-1185">Reference proteome</keyword>
<evidence type="ECO:0000313" key="2">
    <source>
        <dbReference type="EMBL" id="KAJ6826506.1"/>
    </source>
</evidence>
<evidence type="ECO:0000313" key="3">
    <source>
        <dbReference type="Proteomes" id="UP001140949"/>
    </source>
</evidence>
<feature type="compositionally biased region" description="Basic residues" evidence="1">
    <location>
        <begin position="1"/>
        <end position="19"/>
    </location>
</feature>
<gene>
    <name evidence="2" type="ORF">M6B38_372075</name>
</gene>
<evidence type="ECO:0000256" key="1">
    <source>
        <dbReference type="SAM" id="MobiDB-lite"/>
    </source>
</evidence>
<feature type="compositionally biased region" description="Basic residues" evidence="1">
    <location>
        <begin position="27"/>
        <end position="37"/>
    </location>
</feature>
<reference evidence="2" key="1">
    <citation type="journal article" date="2023" name="GigaByte">
        <title>Genome assembly of the bearded iris, Iris pallida Lam.</title>
        <authorList>
            <person name="Bruccoleri R.E."/>
            <person name="Oakeley E.J."/>
            <person name="Faust A.M.E."/>
            <person name="Altorfer M."/>
            <person name="Dessus-Babus S."/>
            <person name="Burckhardt D."/>
            <person name="Oertli M."/>
            <person name="Naumann U."/>
            <person name="Petersen F."/>
            <person name="Wong J."/>
        </authorList>
    </citation>
    <scope>NUCLEOTIDE SEQUENCE</scope>
    <source>
        <strain evidence="2">GSM-AAB239-AS_SAM_17_03QT</strain>
    </source>
</reference>
<feature type="region of interest" description="Disordered" evidence="1">
    <location>
        <begin position="1"/>
        <end position="47"/>
    </location>
</feature>
<protein>
    <submittedName>
        <fullName evidence="2">Proteoglycan 4-like</fullName>
    </submittedName>
</protein>
<proteinExistence type="predicted"/>
<accession>A0AAX6GCL7</accession>
<dbReference type="EMBL" id="JANAVB010020997">
    <property type="protein sequence ID" value="KAJ6826506.1"/>
    <property type="molecule type" value="Genomic_DNA"/>
</dbReference>